<name>A0A1B5KUL9_USTVR</name>
<evidence type="ECO:0000313" key="2">
    <source>
        <dbReference type="Proteomes" id="UP000054053"/>
    </source>
</evidence>
<protein>
    <submittedName>
        <fullName evidence="1">Uncharacterized protein</fullName>
    </submittedName>
</protein>
<evidence type="ECO:0000313" key="1">
    <source>
        <dbReference type="EMBL" id="GAO13633.1"/>
    </source>
</evidence>
<sequence>MGDDSSLNRGVAITDQEPLELVLDQESRGQESLPTPLTHDSEDDIFQLFDSKLWVLWGQNAASGGLERLTHPCSSLTYDPATIQKPQLLGAFVKLFI</sequence>
<dbReference type="Proteomes" id="UP000054053">
    <property type="component" value="Unassembled WGS sequence"/>
</dbReference>
<proteinExistence type="predicted"/>
<dbReference type="EMBL" id="BBTG02000007">
    <property type="protein sequence ID" value="GAO13633.1"/>
    <property type="molecule type" value="Genomic_DNA"/>
</dbReference>
<accession>A0A1B5KUL9</accession>
<gene>
    <name evidence="1" type="ORF">UVI_02017420</name>
</gene>
<comment type="caution">
    <text evidence="1">The sequence shown here is derived from an EMBL/GenBank/DDBJ whole genome shotgun (WGS) entry which is preliminary data.</text>
</comment>
<organism evidence="1 2">
    <name type="scientific">Ustilaginoidea virens</name>
    <name type="common">Rice false smut fungus</name>
    <name type="synonym">Villosiclava virens</name>
    <dbReference type="NCBI Taxonomy" id="1159556"/>
    <lineage>
        <taxon>Eukaryota</taxon>
        <taxon>Fungi</taxon>
        <taxon>Dikarya</taxon>
        <taxon>Ascomycota</taxon>
        <taxon>Pezizomycotina</taxon>
        <taxon>Sordariomycetes</taxon>
        <taxon>Hypocreomycetidae</taxon>
        <taxon>Hypocreales</taxon>
        <taxon>Clavicipitaceae</taxon>
        <taxon>Ustilaginoidea</taxon>
    </lineage>
</organism>
<reference evidence="2" key="1">
    <citation type="journal article" date="2016" name="Genome Announc.">
        <title>Genome sequence of Ustilaginoidea virens IPU010, a rice pathogenic fungus causing false smut.</title>
        <authorList>
            <person name="Kumagai T."/>
            <person name="Ishii T."/>
            <person name="Terai G."/>
            <person name="Umemura M."/>
            <person name="Machida M."/>
            <person name="Asai K."/>
        </authorList>
    </citation>
    <scope>NUCLEOTIDE SEQUENCE [LARGE SCALE GENOMIC DNA]</scope>
    <source>
        <strain evidence="2">IPU010</strain>
    </source>
</reference>
<dbReference type="AlphaFoldDB" id="A0A1B5KUL9"/>